<reference evidence="5 6" key="1">
    <citation type="submission" date="2018-11" db="EMBL/GenBank/DDBJ databases">
        <title>Genome sequencing and assembly of Clostridium tagluense strain A121.</title>
        <authorList>
            <person name="Murakami T."/>
            <person name="Segawa T."/>
            <person name="Shcherbakova V.A."/>
            <person name="Mori H."/>
            <person name="Yoshimura Y."/>
        </authorList>
    </citation>
    <scope>NUCLEOTIDE SEQUENCE [LARGE SCALE GENOMIC DNA]</scope>
    <source>
        <strain evidence="5 6">A121</strain>
    </source>
</reference>
<dbReference type="GO" id="GO:0005829">
    <property type="term" value="C:cytosol"/>
    <property type="evidence" value="ECO:0007669"/>
    <property type="project" value="TreeGrafter"/>
</dbReference>
<name>A0A401UGZ9_9CLOT</name>
<dbReference type="SUPFAM" id="SSF110857">
    <property type="entry name" value="Gamma-glutamyl cyclotransferase-like"/>
    <property type="match status" value="1"/>
</dbReference>
<dbReference type="RefSeq" id="WP_185732567.1">
    <property type="nucleotide sequence ID" value="NZ_BHYK01000002.1"/>
</dbReference>
<dbReference type="EMBL" id="BHYK01000002">
    <property type="protein sequence ID" value="GCD08774.1"/>
    <property type="molecule type" value="Genomic_DNA"/>
</dbReference>
<dbReference type="InterPro" id="IPR036568">
    <property type="entry name" value="GGCT-like_sf"/>
</dbReference>
<evidence type="ECO:0000259" key="4">
    <source>
        <dbReference type="Pfam" id="PF06094"/>
    </source>
</evidence>
<feature type="active site" description="Proton acceptor" evidence="2">
    <location>
        <position position="107"/>
    </location>
</feature>
<keyword evidence="6" id="KW-1185">Reference proteome</keyword>
<dbReference type="AlphaFoldDB" id="A0A401UGZ9"/>
<feature type="domain" description="Gamma-glutamylcyclotransferase AIG2-like" evidence="4">
    <location>
        <begin position="38"/>
        <end position="150"/>
    </location>
</feature>
<evidence type="ECO:0000256" key="1">
    <source>
        <dbReference type="ARBA" id="ARBA00008861"/>
    </source>
</evidence>
<comment type="caution">
    <text evidence="5">The sequence shown here is derived from an EMBL/GenBank/DDBJ whole genome shotgun (WGS) entry which is preliminary data.</text>
</comment>
<dbReference type="CDD" id="cd06661">
    <property type="entry name" value="GGCT_like"/>
    <property type="match status" value="1"/>
</dbReference>
<dbReference type="InterPro" id="IPR009288">
    <property type="entry name" value="AIG2-like_dom"/>
</dbReference>
<dbReference type="GO" id="GO:0061929">
    <property type="term" value="F:gamma-glutamylaminecyclotransferase activity"/>
    <property type="evidence" value="ECO:0007669"/>
    <property type="project" value="InterPro"/>
</dbReference>
<organism evidence="5 6">
    <name type="scientific">Clostridium tagluense</name>
    <dbReference type="NCBI Taxonomy" id="360422"/>
    <lineage>
        <taxon>Bacteria</taxon>
        <taxon>Bacillati</taxon>
        <taxon>Bacillota</taxon>
        <taxon>Clostridia</taxon>
        <taxon>Eubacteriales</taxon>
        <taxon>Clostridiaceae</taxon>
        <taxon>Clostridium</taxon>
    </lineage>
</organism>
<evidence type="ECO:0000256" key="3">
    <source>
        <dbReference type="RuleBase" id="RU367036"/>
    </source>
</evidence>
<protein>
    <recommendedName>
        <fullName evidence="3">Gamma-glutamylcyclotransferase family protein</fullName>
    </recommendedName>
</protein>
<dbReference type="Proteomes" id="UP000287872">
    <property type="component" value="Unassembled WGS sequence"/>
</dbReference>
<comment type="similarity">
    <text evidence="1 3">Belongs to the gamma-glutamylcyclotransferase family.</text>
</comment>
<sequence>MVGEFQTGGENIQSGSSLEEYISKIKEAVDELSESIVVFVYGTLMSGNSNHERYLSKARFVGDAIAEGFALYDLGSYPGIIHSENDNVKGQLYIIDSRILRELDILEEEGSLYIKKLINVVNYKNETQEAYVYVYNNDVSGKVKVCYENQPWGLKI</sequence>
<proteinExistence type="inferred from homology"/>
<evidence type="ECO:0000313" key="6">
    <source>
        <dbReference type="Proteomes" id="UP000287872"/>
    </source>
</evidence>
<dbReference type="InterPro" id="IPR039126">
    <property type="entry name" value="GGACT"/>
</dbReference>
<dbReference type="InterPro" id="IPR013024">
    <property type="entry name" value="GGCT-like"/>
</dbReference>
<dbReference type="Gene3D" id="3.10.490.10">
    <property type="entry name" value="Gamma-glutamyl cyclotransferase-like"/>
    <property type="match status" value="1"/>
</dbReference>
<dbReference type="Pfam" id="PF06094">
    <property type="entry name" value="GGACT"/>
    <property type="match status" value="1"/>
</dbReference>
<dbReference type="PANTHER" id="PTHR12510:SF4">
    <property type="entry name" value="GAMMA-GLUTAMYLAMINECYCLOTRANSFERASE"/>
    <property type="match status" value="1"/>
</dbReference>
<accession>A0A401UGZ9</accession>
<evidence type="ECO:0000256" key="2">
    <source>
        <dbReference type="PIRSR" id="PIRSR639126-1"/>
    </source>
</evidence>
<dbReference type="PANTHER" id="PTHR12510">
    <property type="entry name" value="TROPONIN C-AKIN-1 PROTEIN"/>
    <property type="match status" value="1"/>
</dbReference>
<gene>
    <name evidence="5" type="ORF">Ctaglu_03970</name>
</gene>
<evidence type="ECO:0000313" key="5">
    <source>
        <dbReference type="EMBL" id="GCD08774.1"/>
    </source>
</evidence>